<gene>
    <name evidence="1" type="ORF">ACFQFQ_02045</name>
</gene>
<evidence type="ECO:0000313" key="1">
    <source>
        <dbReference type="EMBL" id="MFC6758562.1"/>
    </source>
</evidence>
<reference evidence="2" key="1">
    <citation type="journal article" date="2019" name="Int. J. Syst. Evol. Microbiol.">
        <title>The Global Catalogue of Microorganisms (GCM) 10K type strain sequencing project: providing services to taxonomists for standard genome sequencing and annotation.</title>
        <authorList>
            <consortium name="The Broad Institute Genomics Platform"/>
            <consortium name="The Broad Institute Genome Sequencing Center for Infectious Disease"/>
            <person name="Wu L."/>
            <person name="Ma J."/>
        </authorList>
    </citation>
    <scope>NUCLEOTIDE SEQUENCE [LARGE SCALE GENOMIC DNA]</scope>
    <source>
        <strain evidence="2">CCUG 66188</strain>
    </source>
</reference>
<organism evidence="1 2">
    <name type="scientific">Sulfitobacter porphyrae</name>
    <dbReference type="NCBI Taxonomy" id="1246864"/>
    <lineage>
        <taxon>Bacteria</taxon>
        <taxon>Pseudomonadati</taxon>
        <taxon>Pseudomonadota</taxon>
        <taxon>Alphaproteobacteria</taxon>
        <taxon>Rhodobacterales</taxon>
        <taxon>Roseobacteraceae</taxon>
        <taxon>Sulfitobacter</taxon>
    </lineage>
</organism>
<name>A0ABW2AZY3_9RHOB</name>
<proteinExistence type="predicted"/>
<comment type="caution">
    <text evidence="1">The sequence shown here is derived from an EMBL/GenBank/DDBJ whole genome shotgun (WGS) entry which is preliminary data.</text>
</comment>
<evidence type="ECO:0000313" key="2">
    <source>
        <dbReference type="Proteomes" id="UP001596353"/>
    </source>
</evidence>
<dbReference type="EMBL" id="JBHSWG010000001">
    <property type="protein sequence ID" value="MFC6758562.1"/>
    <property type="molecule type" value="Genomic_DNA"/>
</dbReference>
<sequence>MIEANGAGNDASFALETAGAVAGTWEFRAQADSGRLNIGLVGGNTPIKVDEGADNNLLKIGDNANSDAVIVTGQIIVNGTPLNVPDYVFEPDYKLLPLAEVEAFIEANGHLPGVPSANKINSELRFNVVDMQLKLLEKVEELTLYTLEQQALISELKAEVETLKSAN</sequence>
<keyword evidence="2" id="KW-1185">Reference proteome</keyword>
<protein>
    <submittedName>
        <fullName evidence="1">Uncharacterized protein</fullName>
    </submittedName>
</protein>
<accession>A0ABW2AZY3</accession>
<dbReference type="Proteomes" id="UP001596353">
    <property type="component" value="Unassembled WGS sequence"/>
</dbReference>